<dbReference type="Proteomes" id="UP000324632">
    <property type="component" value="Chromosome 3"/>
</dbReference>
<organism evidence="3 4">
    <name type="scientific">Triplophysa tibetana</name>
    <dbReference type="NCBI Taxonomy" id="1572043"/>
    <lineage>
        <taxon>Eukaryota</taxon>
        <taxon>Metazoa</taxon>
        <taxon>Chordata</taxon>
        <taxon>Craniata</taxon>
        <taxon>Vertebrata</taxon>
        <taxon>Euteleostomi</taxon>
        <taxon>Actinopterygii</taxon>
        <taxon>Neopterygii</taxon>
        <taxon>Teleostei</taxon>
        <taxon>Ostariophysi</taxon>
        <taxon>Cypriniformes</taxon>
        <taxon>Nemacheilidae</taxon>
        <taxon>Triplophysa</taxon>
    </lineage>
</organism>
<dbReference type="PROSITE" id="PS50090">
    <property type="entry name" value="MYB_LIKE"/>
    <property type="match status" value="1"/>
</dbReference>
<dbReference type="AlphaFoldDB" id="A0A5A9PQ12"/>
<dbReference type="SMART" id="SM00717">
    <property type="entry name" value="SANT"/>
    <property type="match status" value="1"/>
</dbReference>
<dbReference type="Pfam" id="PF13873">
    <property type="entry name" value="Myb_DNA-bind_5"/>
    <property type="match status" value="1"/>
</dbReference>
<gene>
    <name evidence="3" type="ORF">E1301_Tti015358</name>
</gene>
<comment type="caution">
    <text evidence="3">The sequence shown here is derived from an EMBL/GenBank/DDBJ whole genome shotgun (WGS) entry which is preliminary data.</text>
</comment>
<evidence type="ECO:0000313" key="3">
    <source>
        <dbReference type="EMBL" id="KAA0723953.1"/>
    </source>
</evidence>
<dbReference type="GO" id="GO:0005634">
    <property type="term" value="C:nucleus"/>
    <property type="evidence" value="ECO:0007669"/>
    <property type="project" value="TreeGrafter"/>
</dbReference>
<dbReference type="InterPro" id="IPR001005">
    <property type="entry name" value="SANT/Myb"/>
</dbReference>
<keyword evidence="1" id="KW-0812">Transmembrane</keyword>
<reference evidence="3 4" key="1">
    <citation type="journal article" date="2019" name="Mol. Ecol. Resour.">
        <title>Chromosome-level genome assembly of Triplophysa tibetana, a fish adapted to the harsh high-altitude environment of the Tibetan Plateau.</title>
        <authorList>
            <person name="Yang X."/>
            <person name="Liu H."/>
            <person name="Ma Z."/>
            <person name="Zou Y."/>
            <person name="Zou M."/>
            <person name="Mao Y."/>
            <person name="Li X."/>
            <person name="Wang H."/>
            <person name="Chen T."/>
            <person name="Wang W."/>
            <person name="Yang R."/>
        </authorList>
    </citation>
    <scope>NUCLEOTIDE SEQUENCE [LARGE SCALE GENOMIC DNA]</scope>
    <source>
        <strain evidence="3">TTIB1903HZAU</strain>
        <tissue evidence="3">Muscle</tissue>
    </source>
</reference>
<sequence length="397" mass="45146">MSPMEWKPRTSKKPGRYQKVILEEALPRILVAGTEDYDELIRIAQDAFWTEKEREGSTFTFCHSDGTRWTKEQFCQEYGSLRFQLPGREHFILDVEKGVLYCRFRKEMFNVGVMIPLVLITYLVVSTDIICLGESSSALDQGARETSVPEIQIATPNPERPMEEGVAHKMRRLSHPNIERLMAAAHTENTFCWPMNTFTVQRWIMCYTVTMLVLRNYNVTTQCGLNEGNTAQLLSMSVIAGWSIYEGLLTNILQTQKMEKKRNRKPNWTEEQGLLLAQLVNEHKGMLRGKFGPTVTSQGKRRAWDTISQTINASFPLVVRTGDDCEKRWYVLQSKAKDEISAHKRESSLTGGGPPAKRLSQVADTVFQVLGHSEVSVTGLPTGIDTSMMQALEMQQR</sequence>
<keyword evidence="1" id="KW-1133">Transmembrane helix</keyword>
<proteinExistence type="predicted"/>
<dbReference type="PANTHER" id="PTHR23098:SF16">
    <property type="entry name" value="REGULATORY PROTEIN ZESTE"/>
    <property type="match status" value="1"/>
</dbReference>
<dbReference type="EMBL" id="SOYY01000003">
    <property type="protein sequence ID" value="KAA0723953.1"/>
    <property type="molecule type" value="Genomic_DNA"/>
</dbReference>
<keyword evidence="1" id="KW-0472">Membrane</keyword>
<name>A0A5A9PQ12_9TELE</name>
<accession>A0A5A9PQ12</accession>
<dbReference type="PANTHER" id="PTHR23098">
    <property type="entry name" value="AGAP001331-PA-RELATED"/>
    <property type="match status" value="1"/>
</dbReference>
<dbReference type="Gene3D" id="1.10.10.60">
    <property type="entry name" value="Homeodomain-like"/>
    <property type="match status" value="1"/>
</dbReference>
<keyword evidence="4" id="KW-1185">Reference proteome</keyword>
<dbReference type="InterPro" id="IPR028002">
    <property type="entry name" value="Myb_DNA-bind_5"/>
</dbReference>
<evidence type="ECO:0000259" key="2">
    <source>
        <dbReference type="PROSITE" id="PS50090"/>
    </source>
</evidence>
<protein>
    <recommendedName>
        <fullName evidence="2">Myb-like domain-containing protein</fullName>
    </recommendedName>
</protein>
<evidence type="ECO:0000313" key="4">
    <source>
        <dbReference type="Proteomes" id="UP000324632"/>
    </source>
</evidence>
<feature type="transmembrane region" description="Helical" evidence="1">
    <location>
        <begin position="108"/>
        <end position="125"/>
    </location>
</feature>
<evidence type="ECO:0000256" key="1">
    <source>
        <dbReference type="SAM" id="Phobius"/>
    </source>
</evidence>
<feature type="domain" description="Myb-like" evidence="2">
    <location>
        <begin position="260"/>
        <end position="333"/>
    </location>
</feature>